<evidence type="ECO:0000256" key="1">
    <source>
        <dbReference type="ARBA" id="ARBA00012417"/>
    </source>
</evidence>
<dbReference type="AlphaFoldDB" id="N6VVP4"/>
<evidence type="ECO:0000259" key="4">
    <source>
        <dbReference type="SMART" id="SM00382"/>
    </source>
</evidence>
<feature type="domain" description="AAA+ ATPase" evidence="4">
    <location>
        <begin position="27"/>
        <end position="171"/>
    </location>
</feature>
<dbReference type="PANTHER" id="PTHR11669">
    <property type="entry name" value="REPLICATION FACTOR C / DNA POLYMERASE III GAMMA-TAU SUBUNIT"/>
    <property type="match status" value="1"/>
</dbReference>
<dbReference type="GO" id="GO:0003887">
    <property type="term" value="F:DNA-directed DNA polymerase activity"/>
    <property type="evidence" value="ECO:0007669"/>
    <property type="project" value="UniProtKB-KW"/>
</dbReference>
<dbReference type="Proteomes" id="UP000013165">
    <property type="component" value="Unassembled WGS sequence"/>
</dbReference>
<proteinExistence type="predicted"/>
<evidence type="ECO:0000313" key="5">
    <source>
        <dbReference type="EMBL" id="ENO14235.1"/>
    </source>
</evidence>
<dbReference type="RefSeq" id="WP_004582456.1">
    <property type="nucleotide sequence ID" value="NZ_AP028878.1"/>
</dbReference>
<dbReference type="OrthoDB" id="9811073at2"/>
<comment type="caution">
    <text evidence="5">The sequence shown here is derived from an EMBL/GenBank/DDBJ whole genome shotgun (WGS) entry which is preliminary data.</text>
</comment>
<dbReference type="GO" id="GO:0006261">
    <property type="term" value="P:DNA-templated DNA replication"/>
    <property type="evidence" value="ECO:0007669"/>
    <property type="project" value="TreeGrafter"/>
</dbReference>
<dbReference type="EC" id="2.7.7.7" evidence="1"/>
<dbReference type="SMART" id="SM00382">
    <property type="entry name" value="AAA"/>
    <property type="match status" value="1"/>
</dbReference>
<reference evidence="5 6" key="1">
    <citation type="journal article" date="2013" name="Genome Announc.">
        <title>Genome Sequence of the Polycyclic Aromatic Hydrocarbon-Degrading Bacterium Strain Marinobacter nanhaiticus D15-8WT.</title>
        <authorList>
            <person name="Cui Z."/>
            <person name="Gao W."/>
            <person name="Li Q."/>
            <person name="Xu G."/>
            <person name="Zheng L."/>
        </authorList>
    </citation>
    <scope>NUCLEOTIDE SEQUENCE [LARGE SCALE GENOMIC DNA]</scope>
    <source>
        <strain evidence="5 6">D15-8W</strain>
    </source>
</reference>
<dbReference type="HOGENOM" id="CLU_006229_4_3_6"/>
<name>N6VVP4_9GAMM</name>
<evidence type="ECO:0000313" key="6">
    <source>
        <dbReference type="Proteomes" id="UP000013165"/>
    </source>
</evidence>
<dbReference type="NCBIfam" id="TIGR00678">
    <property type="entry name" value="holB"/>
    <property type="match status" value="1"/>
</dbReference>
<dbReference type="EMBL" id="APLQ01000014">
    <property type="protein sequence ID" value="ENO14235.1"/>
    <property type="molecule type" value="Genomic_DNA"/>
</dbReference>
<dbReference type="STRING" id="626887.J057_22615"/>
<dbReference type="Pfam" id="PF13177">
    <property type="entry name" value="DNA_pol3_delta2"/>
    <property type="match status" value="1"/>
</dbReference>
<dbReference type="SUPFAM" id="SSF52540">
    <property type="entry name" value="P-loop containing nucleoside triphosphate hydrolases"/>
    <property type="match status" value="1"/>
</dbReference>
<sequence length="339" mass="37230">MIERVDELPWLKTQWSRLIERWNLGRLPHALLFEGRNGIGKTLFAGYLAKRLVCDGAHGAVEPCGHCKQCELIAAGSHPDVRTYRPEDSKVIKVDQVRALGEFAVASPQVAHHKVIILDSADKLNINSANALLKTLEEPNPDVTLILLQQSGKPLLPTIRSRCQSVLLPAPDTETAQQWLSSHLAAREEGGEADAGVQARALRLASGAPLLAREYIEQGFVENVDACLDSFRQFLKSRLAPEEAAKPFVKLGLENALSLMERWGADLARLGVGAEAADPEVADILGYLAGHNPPHRVHALLGHIAEARSGLAYNVNPELEVERLLFEWLSFMPRKKRAG</sequence>
<dbReference type="InterPro" id="IPR003593">
    <property type="entry name" value="AAA+_ATPase"/>
</dbReference>
<dbReference type="PANTHER" id="PTHR11669:SF8">
    <property type="entry name" value="DNA POLYMERASE III SUBUNIT DELTA"/>
    <property type="match status" value="1"/>
</dbReference>
<dbReference type="GO" id="GO:0008408">
    <property type="term" value="F:3'-5' exonuclease activity"/>
    <property type="evidence" value="ECO:0007669"/>
    <property type="project" value="InterPro"/>
</dbReference>
<dbReference type="InterPro" id="IPR027417">
    <property type="entry name" value="P-loop_NTPase"/>
</dbReference>
<keyword evidence="6" id="KW-1185">Reference proteome</keyword>
<dbReference type="eggNOG" id="COG0470">
    <property type="taxonomic scope" value="Bacteria"/>
</dbReference>
<evidence type="ECO:0000256" key="2">
    <source>
        <dbReference type="ARBA" id="ARBA00022932"/>
    </source>
</evidence>
<accession>N6VVP4</accession>
<gene>
    <name evidence="5" type="primary">holB</name>
    <name evidence="5" type="ORF">J057_22615</name>
</gene>
<keyword evidence="5" id="KW-0808">Transferase</keyword>
<evidence type="ECO:0000256" key="3">
    <source>
        <dbReference type="ARBA" id="ARBA00049244"/>
    </source>
</evidence>
<dbReference type="Gene3D" id="3.40.50.300">
    <property type="entry name" value="P-loop containing nucleotide triphosphate hydrolases"/>
    <property type="match status" value="1"/>
</dbReference>
<keyword evidence="5" id="KW-0548">Nucleotidyltransferase</keyword>
<protein>
    <recommendedName>
        <fullName evidence="1">DNA-directed DNA polymerase</fullName>
        <ecNumber evidence="1">2.7.7.7</ecNumber>
    </recommendedName>
</protein>
<dbReference type="GO" id="GO:0009360">
    <property type="term" value="C:DNA polymerase III complex"/>
    <property type="evidence" value="ECO:0007669"/>
    <property type="project" value="TreeGrafter"/>
</dbReference>
<dbReference type="InterPro" id="IPR050238">
    <property type="entry name" value="DNA_Rep/Repair_Clamp_Loader"/>
</dbReference>
<keyword evidence="2" id="KW-0239">DNA-directed DNA polymerase</keyword>
<dbReference type="InterPro" id="IPR004622">
    <property type="entry name" value="DNA_pol_HolB"/>
</dbReference>
<dbReference type="PATRIC" id="fig|626887.3.peg.4525"/>
<organism evidence="5 6">
    <name type="scientific">Marinobacter nanhaiticus D15-8W</name>
    <dbReference type="NCBI Taxonomy" id="626887"/>
    <lineage>
        <taxon>Bacteria</taxon>
        <taxon>Pseudomonadati</taxon>
        <taxon>Pseudomonadota</taxon>
        <taxon>Gammaproteobacteria</taxon>
        <taxon>Pseudomonadales</taxon>
        <taxon>Marinobacteraceae</taxon>
        <taxon>Marinobacter</taxon>
    </lineage>
</organism>
<comment type="catalytic activity">
    <reaction evidence="3">
        <text>DNA(n) + a 2'-deoxyribonucleoside 5'-triphosphate = DNA(n+1) + diphosphate</text>
        <dbReference type="Rhea" id="RHEA:22508"/>
        <dbReference type="Rhea" id="RHEA-COMP:17339"/>
        <dbReference type="Rhea" id="RHEA-COMP:17340"/>
        <dbReference type="ChEBI" id="CHEBI:33019"/>
        <dbReference type="ChEBI" id="CHEBI:61560"/>
        <dbReference type="ChEBI" id="CHEBI:173112"/>
        <dbReference type="EC" id="2.7.7.7"/>
    </reaction>
</comment>